<dbReference type="Proteomes" id="UP000828390">
    <property type="component" value="Unassembled WGS sequence"/>
</dbReference>
<proteinExistence type="predicted"/>
<comment type="caution">
    <text evidence="1">The sequence shown here is derived from an EMBL/GenBank/DDBJ whole genome shotgun (WGS) entry which is preliminary data.</text>
</comment>
<keyword evidence="2" id="KW-1185">Reference proteome</keyword>
<name>A0A9D4BT95_DREPO</name>
<protein>
    <submittedName>
        <fullName evidence="1">Uncharacterized protein</fullName>
    </submittedName>
</protein>
<sequence length="62" mass="6939">MLEMMKFQDKPLKAKVITRDNNVYDLDIADDDGNDLAEVLKVAGLAKSVEDSSGTILELFFF</sequence>
<dbReference type="EMBL" id="JAIWYP010000014">
    <property type="protein sequence ID" value="KAH3707674.1"/>
    <property type="molecule type" value="Genomic_DNA"/>
</dbReference>
<reference evidence="1" key="1">
    <citation type="journal article" date="2019" name="bioRxiv">
        <title>The Genome of the Zebra Mussel, Dreissena polymorpha: A Resource for Invasive Species Research.</title>
        <authorList>
            <person name="McCartney M.A."/>
            <person name="Auch B."/>
            <person name="Kono T."/>
            <person name="Mallez S."/>
            <person name="Zhang Y."/>
            <person name="Obille A."/>
            <person name="Becker A."/>
            <person name="Abrahante J.E."/>
            <person name="Garbe J."/>
            <person name="Badalamenti J.P."/>
            <person name="Herman A."/>
            <person name="Mangelson H."/>
            <person name="Liachko I."/>
            <person name="Sullivan S."/>
            <person name="Sone E.D."/>
            <person name="Koren S."/>
            <person name="Silverstein K.A.T."/>
            <person name="Beckman K.B."/>
            <person name="Gohl D.M."/>
        </authorList>
    </citation>
    <scope>NUCLEOTIDE SEQUENCE</scope>
    <source>
        <strain evidence="1">Duluth1</strain>
        <tissue evidence="1">Whole animal</tissue>
    </source>
</reference>
<evidence type="ECO:0000313" key="2">
    <source>
        <dbReference type="Proteomes" id="UP000828390"/>
    </source>
</evidence>
<dbReference type="AlphaFoldDB" id="A0A9D4BT95"/>
<evidence type="ECO:0000313" key="1">
    <source>
        <dbReference type="EMBL" id="KAH3707674.1"/>
    </source>
</evidence>
<gene>
    <name evidence="1" type="ORF">DPMN_067085</name>
</gene>
<accession>A0A9D4BT95</accession>
<reference evidence="1" key="2">
    <citation type="submission" date="2020-11" db="EMBL/GenBank/DDBJ databases">
        <authorList>
            <person name="McCartney M.A."/>
            <person name="Auch B."/>
            <person name="Kono T."/>
            <person name="Mallez S."/>
            <person name="Becker A."/>
            <person name="Gohl D.M."/>
            <person name="Silverstein K.A.T."/>
            <person name="Koren S."/>
            <person name="Bechman K.B."/>
            <person name="Herman A."/>
            <person name="Abrahante J.E."/>
            <person name="Garbe J."/>
        </authorList>
    </citation>
    <scope>NUCLEOTIDE SEQUENCE</scope>
    <source>
        <strain evidence="1">Duluth1</strain>
        <tissue evidence="1">Whole animal</tissue>
    </source>
</reference>
<organism evidence="1 2">
    <name type="scientific">Dreissena polymorpha</name>
    <name type="common">Zebra mussel</name>
    <name type="synonym">Mytilus polymorpha</name>
    <dbReference type="NCBI Taxonomy" id="45954"/>
    <lineage>
        <taxon>Eukaryota</taxon>
        <taxon>Metazoa</taxon>
        <taxon>Spiralia</taxon>
        <taxon>Lophotrochozoa</taxon>
        <taxon>Mollusca</taxon>
        <taxon>Bivalvia</taxon>
        <taxon>Autobranchia</taxon>
        <taxon>Heteroconchia</taxon>
        <taxon>Euheterodonta</taxon>
        <taxon>Imparidentia</taxon>
        <taxon>Neoheterodontei</taxon>
        <taxon>Myida</taxon>
        <taxon>Dreissenoidea</taxon>
        <taxon>Dreissenidae</taxon>
        <taxon>Dreissena</taxon>
    </lineage>
</organism>